<reference evidence="2 3" key="1">
    <citation type="submission" date="2016-12" db="EMBL/GenBank/DDBJ databases">
        <authorList>
            <person name="Song W.-J."/>
            <person name="Kurnit D.M."/>
        </authorList>
    </citation>
    <scope>NUCLEOTIDE SEQUENCE [LARGE SCALE GENOMIC DNA]</scope>
    <source>
        <strain evidence="2 3">CGB1038-1_S1</strain>
    </source>
</reference>
<dbReference type="InterPro" id="IPR002502">
    <property type="entry name" value="Amidase_domain"/>
</dbReference>
<sequence>MTQIQDLRGDSRILGPTNAKRNVSQVTKIARHHSATTTGDVWAFQKHWNGTLGWGTGGYHEIILRDGTVQWCYFDNDVTNGVGGHNTPTYHICLVGNSSFTAEQEKAFEERAKAAMQRFGLSVNDVLGHNEFSGHASTICPGINMNTVRERLRAGNNLTHDQIILASPPKTVGNYVGKLEVFNELQLGIFRIAGWLVPINGATYLNQGYVFWMDADNPNVEIGRCKSAGIIRDDVNVAYGLPNGLRFGLDGTLDIRKFAGKRVFPMLRRTNDSDGNTINGQTVDIRFPEYVLTIPKR</sequence>
<dbReference type="GO" id="GO:0008745">
    <property type="term" value="F:N-acetylmuramoyl-L-alanine amidase activity"/>
    <property type="evidence" value="ECO:0007669"/>
    <property type="project" value="InterPro"/>
</dbReference>
<comment type="caution">
    <text evidence="2">The sequence shown here is derived from an EMBL/GenBank/DDBJ whole genome shotgun (WGS) entry which is preliminary data.</text>
</comment>
<gene>
    <name evidence="2" type="ORF">BTN92_12630</name>
</gene>
<accession>A0A1V2UDQ8</accession>
<dbReference type="SMART" id="SM00644">
    <property type="entry name" value="Ami_2"/>
    <property type="match status" value="1"/>
</dbReference>
<organism evidence="2 3">
    <name type="scientific">Enterococcus mundtii</name>
    <dbReference type="NCBI Taxonomy" id="53346"/>
    <lineage>
        <taxon>Bacteria</taxon>
        <taxon>Bacillati</taxon>
        <taxon>Bacillota</taxon>
        <taxon>Bacilli</taxon>
        <taxon>Lactobacillales</taxon>
        <taxon>Enterococcaceae</taxon>
        <taxon>Enterococcus</taxon>
    </lineage>
</organism>
<dbReference type="Pfam" id="PF01510">
    <property type="entry name" value="Amidase_2"/>
    <property type="match status" value="1"/>
</dbReference>
<dbReference type="GO" id="GO:0009253">
    <property type="term" value="P:peptidoglycan catabolic process"/>
    <property type="evidence" value="ECO:0007669"/>
    <property type="project" value="InterPro"/>
</dbReference>
<evidence type="ECO:0000313" key="3">
    <source>
        <dbReference type="Proteomes" id="UP000189299"/>
    </source>
</evidence>
<dbReference type="SUPFAM" id="SSF55846">
    <property type="entry name" value="N-acetylmuramoyl-L-alanine amidase-like"/>
    <property type="match status" value="1"/>
</dbReference>
<dbReference type="STRING" id="53346.A5802_001986"/>
<dbReference type="Proteomes" id="UP000189299">
    <property type="component" value="Unassembled WGS sequence"/>
</dbReference>
<dbReference type="AlphaFoldDB" id="A0A1V2UDQ8"/>
<dbReference type="CDD" id="cd06583">
    <property type="entry name" value="PGRP"/>
    <property type="match status" value="1"/>
</dbReference>
<evidence type="ECO:0000313" key="2">
    <source>
        <dbReference type="EMBL" id="ONN41430.1"/>
    </source>
</evidence>
<name>A0A1V2UDQ8_ENTMU</name>
<dbReference type="EMBL" id="MSTR01000014">
    <property type="protein sequence ID" value="ONN41430.1"/>
    <property type="molecule type" value="Genomic_DNA"/>
</dbReference>
<dbReference type="RefSeq" id="WP_077151909.1">
    <property type="nucleotide sequence ID" value="NZ_CABMMO010000014.1"/>
</dbReference>
<dbReference type="Gene3D" id="3.40.80.10">
    <property type="entry name" value="Peptidoglycan recognition protein-like"/>
    <property type="match status" value="1"/>
</dbReference>
<dbReference type="OrthoDB" id="2165138at2"/>
<protein>
    <submittedName>
        <fullName evidence="2">N-acetylmuramoyl-L-alanine amidase</fullName>
    </submittedName>
</protein>
<evidence type="ECO:0000259" key="1">
    <source>
        <dbReference type="SMART" id="SM00644"/>
    </source>
</evidence>
<feature type="domain" description="N-acetylmuramoyl-L-alanine amidase" evidence="1">
    <location>
        <begin position="16"/>
        <end position="142"/>
    </location>
</feature>
<dbReference type="InterPro" id="IPR036505">
    <property type="entry name" value="Amidase/PGRP_sf"/>
</dbReference>
<proteinExistence type="predicted"/>